<accession>A0A5B7EIK7</accession>
<comment type="caution">
    <text evidence="1">The sequence shown here is derived from an EMBL/GenBank/DDBJ whole genome shotgun (WGS) entry which is preliminary data.</text>
</comment>
<proteinExistence type="predicted"/>
<reference evidence="1 2" key="1">
    <citation type="submission" date="2019-05" db="EMBL/GenBank/DDBJ databases">
        <title>Another draft genome of Portunus trituberculatus and its Hox gene families provides insights of decapod evolution.</title>
        <authorList>
            <person name="Jeong J.-H."/>
            <person name="Song I."/>
            <person name="Kim S."/>
            <person name="Choi T."/>
            <person name="Kim D."/>
            <person name="Ryu S."/>
            <person name="Kim W."/>
        </authorList>
    </citation>
    <scope>NUCLEOTIDE SEQUENCE [LARGE SCALE GENOMIC DNA]</scope>
    <source>
        <tissue evidence="1">Muscle</tissue>
    </source>
</reference>
<dbReference type="AlphaFoldDB" id="A0A5B7EIK7"/>
<protein>
    <submittedName>
        <fullName evidence="1">Uncharacterized protein</fullName>
    </submittedName>
</protein>
<evidence type="ECO:0000313" key="1">
    <source>
        <dbReference type="EMBL" id="MPC33198.1"/>
    </source>
</evidence>
<dbReference type="EMBL" id="VSRR010002781">
    <property type="protein sequence ID" value="MPC33198.1"/>
    <property type="molecule type" value="Genomic_DNA"/>
</dbReference>
<evidence type="ECO:0000313" key="2">
    <source>
        <dbReference type="Proteomes" id="UP000324222"/>
    </source>
</evidence>
<organism evidence="1 2">
    <name type="scientific">Portunus trituberculatus</name>
    <name type="common">Swimming crab</name>
    <name type="synonym">Neptunus trituberculatus</name>
    <dbReference type="NCBI Taxonomy" id="210409"/>
    <lineage>
        <taxon>Eukaryota</taxon>
        <taxon>Metazoa</taxon>
        <taxon>Ecdysozoa</taxon>
        <taxon>Arthropoda</taxon>
        <taxon>Crustacea</taxon>
        <taxon>Multicrustacea</taxon>
        <taxon>Malacostraca</taxon>
        <taxon>Eumalacostraca</taxon>
        <taxon>Eucarida</taxon>
        <taxon>Decapoda</taxon>
        <taxon>Pleocyemata</taxon>
        <taxon>Brachyura</taxon>
        <taxon>Eubrachyura</taxon>
        <taxon>Portunoidea</taxon>
        <taxon>Portunidae</taxon>
        <taxon>Portuninae</taxon>
        <taxon>Portunus</taxon>
    </lineage>
</organism>
<keyword evidence="2" id="KW-1185">Reference proteome</keyword>
<gene>
    <name evidence="1" type="ORF">E2C01_026542</name>
</gene>
<dbReference type="Proteomes" id="UP000324222">
    <property type="component" value="Unassembled WGS sequence"/>
</dbReference>
<sequence length="126" mass="14294">MKRVTAVYWILCTERHIKSQTIALFTPVTLRPKPWGPAARGGAVKMQFRSSNVRKVTGRPTVLSNTDNRLISLPLKTRGSRRDGLHGTLMDGRRLECMARKVSLKVTWDTEMTLPIRVLVIYMSSL</sequence>
<name>A0A5B7EIK7_PORTR</name>